<dbReference type="RefSeq" id="WP_148972900.1">
    <property type="nucleotide sequence ID" value="NZ_JBNIKT010000010.1"/>
</dbReference>
<dbReference type="InterPro" id="IPR012347">
    <property type="entry name" value="Ferritin-like"/>
</dbReference>
<evidence type="ECO:0000313" key="1">
    <source>
        <dbReference type="EMBL" id="TYS51908.1"/>
    </source>
</evidence>
<comment type="caution">
    <text evidence="1">The sequence shown here is derived from an EMBL/GenBank/DDBJ whole genome shotgun (WGS) entry which is preliminary data.</text>
</comment>
<organism evidence="1 2">
    <name type="scientific">Bacillus infantis</name>
    <dbReference type="NCBI Taxonomy" id="324767"/>
    <lineage>
        <taxon>Bacteria</taxon>
        <taxon>Bacillati</taxon>
        <taxon>Bacillota</taxon>
        <taxon>Bacilli</taxon>
        <taxon>Bacillales</taxon>
        <taxon>Bacillaceae</taxon>
        <taxon>Bacillus</taxon>
    </lineage>
</organism>
<dbReference type="Gene3D" id="1.20.1260.10">
    <property type="match status" value="2"/>
</dbReference>
<evidence type="ECO:0000313" key="2">
    <source>
        <dbReference type="Proteomes" id="UP000322139"/>
    </source>
</evidence>
<reference evidence="1 2" key="1">
    <citation type="submission" date="2019-08" db="EMBL/GenBank/DDBJ databases">
        <title>Bacillus genomes from the desert of Cuatro Cienegas, Coahuila.</title>
        <authorList>
            <person name="Olmedo-Alvarez G."/>
        </authorList>
    </citation>
    <scope>NUCLEOTIDE SEQUENCE [LARGE SCALE GENOMIC DNA]</scope>
    <source>
        <strain evidence="1 2">CH446_14T</strain>
    </source>
</reference>
<dbReference type="EMBL" id="VTER01000001">
    <property type="protein sequence ID" value="TYS51908.1"/>
    <property type="molecule type" value="Genomic_DNA"/>
</dbReference>
<dbReference type="AlphaFoldDB" id="A0A5D4RQ51"/>
<protein>
    <submittedName>
        <fullName evidence="1">DUF3231 family protein</fullName>
    </submittedName>
</protein>
<gene>
    <name evidence="1" type="ORF">FZD51_00185</name>
</gene>
<dbReference type="Pfam" id="PF11553">
    <property type="entry name" value="DUF3231"/>
    <property type="match status" value="2"/>
</dbReference>
<proteinExistence type="predicted"/>
<accession>A0A5D4RQ51</accession>
<name>A0A5D4RQ51_9BACI</name>
<sequence>MEKKPPLTSAEIAMLWTAYMNDSMSKCVLGYMITHASEAEIGAALQFAIDLSTSHLQYLESLFKEEKMAVPNGFGGGDVNPDAPSLFSDTFCLAYINHMAKAGMLAYSGMLAMCARNDIRKFFTEGLAETASLYNMTTNLMLEKGIYIRAPYISYPHETDYVDTKKYLSGLNPFATKRPLNAVEISHLTLNIQTNSIGLQIAAAFAQTARLKEVQEFMLRGKEISQKHVGIFTKTLLESNIQAVGSPNIAVYDTTKQIFSDKLMMFHMSLLSATGSGNYATAGVASQRTDVAASYQRLAVEIALYAKSGADIMIKHGWLEQPPGTTDRDALAKKGTP</sequence>
<dbReference type="Proteomes" id="UP000322139">
    <property type="component" value="Unassembled WGS sequence"/>
</dbReference>
<dbReference type="InterPro" id="IPR021617">
    <property type="entry name" value="DUF3231"/>
</dbReference>